<dbReference type="RefSeq" id="WP_012900142.1">
    <property type="nucleotide sequence ID" value="NC_013665.1"/>
</dbReference>
<dbReference type="STRING" id="304371.MCP_1391"/>
<dbReference type="AlphaFoldDB" id="D1YYE1"/>
<dbReference type="OrthoDB" id="383544at2157"/>
<dbReference type="PATRIC" id="fig|304371.9.peg.1429"/>
<evidence type="ECO:0000256" key="1">
    <source>
        <dbReference type="SAM" id="MobiDB-lite"/>
    </source>
</evidence>
<dbReference type="EMBL" id="AP011532">
    <property type="protein sequence ID" value="BAI61463.1"/>
    <property type="molecule type" value="Genomic_DNA"/>
</dbReference>
<sequence>MSRMMSALVALLFIVSLGMVSAPAAHADQVTIPLGYSAYGLRSQVEAHLQYVEIGDDRKGSTQTTTPLERVKWFRLFYQYENHGNTTEDGDLKLEFIDDKGNVYKLDERTYTGDKVSPNSIGSLKFVELPISRDSNIVTIRVYKGFEYTDFPMPGQGAVTPTATVAPTSQPVTATPSTPTATPQPTPYVIPQVLSLLVAGCVATWIVSMRNKN</sequence>
<feature type="compositionally biased region" description="Low complexity" evidence="1">
    <location>
        <begin position="166"/>
        <end position="181"/>
    </location>
</feature>
<name>D1YYE1_METPS</name>
<dbReference type="KEGG" id="mpd:MCP_1391"/>
<feature type="region of interest" description="Disordered" evidence="1">
    <location>
        <begin position="166"/>
        <end position="185"/>
    </location>
</feature>
<keyword evidence="2" id="KW-1133">Transmembrane helix</keyword>
<dbReference type="GeneID" id="59558329"/>
<keyword evidence="4" id="KW-1185">Reference proteome</keyword>
<accession>D1YYE1</accession>
<evidence type="ECO:0000313" key="4">
    <source>
        <dbReference type="Proteomes" id="UP000001882"/>
    </source>
</evidence>
<reference evidence="3 4" key="1">
    <citation type="journal article" date="2007" name="Appl. Environ. Microbiol.">
        <title>Isolation of key methanogens for global methane emission from rice paddy fields: a novel isolate affiliated with the clone cluster rice cluster I.</title>
        <authorList>
            <person name="Sakai S."/>
            <person name="Imachi H."/>
            <person name="Sekiguchi Y."/>
            <person name="Ohashi A."/>
            <person name="Harada H."/>
            <person name="Kamagata Y."/>
        </authorList>
    </citation>
    <scope>NUCLEOTIDE SEQUENCE [LARGE SCALE GENOMIC DNA]</scope>
    <source>
        <strain evidence="4">DSM 17711 / JCM 13418 / NBRC 101707 / SANAE</strain>
    </source>
</reference>
<dbReference type="eggNOG" id="arCOG11118">
    <property type="taxonomic scope" value="Archaea"/>
</dbReference>
<keyword evidence="2" id="KW-0812">Transmembrane</keyword>
<protein>
    <submittedName>
        <fullName evidence="3">Uncharacterized protein</fullName>
    </submittedName>
</protein>
<dbReference type="Proteomes" id="UP000001882">
    <property type="component" value="Chromosome"/>
</dbReference>
<keyword evidence="2" id="KW-0472">Membrane</keyword>
<reference evidence="4" key="3">
    <citation type="journal article" date="2011" name="PLoS ONE">
        <title>Genome sequence of a mesophilic hydrogenotrophic methanogen Methanocella paludicola, the first cultivated representative of the order Methanocellales.</title>
        <authorList>
            <person name="Sakai S."/>
            <person name="Takaki Y."/>
            <person name="Shimamura S."/>
            <person name="Sekine M."/>
            <person name="Tajima T."/>
            <person name="Kosugi H."/>
            <person name="Ichikawa N."/>
            <person name="Tasumi E."/>
            <person name="Hiraki A.T."/>
            <person name="Shimizu A."/>
            <person name="Kato Y."/>
            <person name="Nishiko R."/>
            <person name="Mori K."/>
            <person name="Fujita N."/>
            <person name="Imachi H."/>
            <person name="Takai K."/>
        </authorList>
    </citation>
    <scope>NUCLEOTIDE SEQUENCE [LARGE SCALE GENOMIC DNA]</scope>
    <source>
        <strain evidence="4">DSM 17711 / JCM 13418 / NBRC 101707 / SANAE</strain>
    </source>
</reference>
<proteinExistence type="predicted"/>
<gene>
    <name evidence="3" type="ordered locus">MCP_1391</name>
</gene>
<dbReference type="InParanoid" id="D1YYE1"/>
<organism evidence="3 4">
    <name type="scientific">Methanocella paludicola (strain DSM 17711 / JCM 13418 / NBRC 101707 / SANAE)</name>
    <dbReference type="NCBI Taxonomy" id="304371"/>
    <lineage>
        <taxon>Archaea</taxon>
        <taxon>Methanobacteriati</taxon>
        <taxon>Methanobacteriota</taxon>
        <taxon>Stenosarchaea group</taxon>
        <taxon>Methanomicrobia</taxon>
        <taxon>Methanocellales</taxon>
        <taxon>Methanocellaceae</taxon>
        <taxon>Methanocella</taxon>
    </lineage>
</organism>
<evidence type="ECO:0000313" key="3">
    <source>
        <dbReference type="EMBL" id="BAI61463.1"/>
    </source>
</evidence>
<feature type="transmembrane region" description="Helical" evidence="2">
    <location>
        <begin position="188"/>
        <end position="207"/>
    </location>
</feature>
<evidence type="ECO:0000256" key="2">
    <source>
        <dbReference type="SAM" id="Phobius"/>
    </source>
</evidence>
<reference evidence="3 4" key="2">
    <citation type="journal article" date="2008" name="Int. J. Syst. Evol. Microbiol.">
        <title>Methanocella paludicola gen. nov., sp. nov., a methane-producing archaeon, the first isolate of the lineage 'Rice Cluster I', and proposal of the new archaeal order Methanocellales ord. nov.</title>
        <authorList>
            <person name="Sakai S."/>
            <person name="Imachi H."/>
            <person name="Hanada S."/>
            <person name="Ohashi A."/>
            <person name="Harada H."/>
            <person name="Kamagata Y."/>
        </authorList>
    </citation>
    <scope>NUCLEOTIDE SEQUENCE [LARGE SCALE GENOMIC DNA]</scope>
    <source>
        <strain evidence="4">DSM 17711 / JCM 13418 / NBRC 101707 / SANAE</strain>
    </source>
</reference>